<keyword evidence="1" id="KW-0732">Signal</keyword>
<reference evidence="2 3" key="1">
    <citation type="submission" date="2023-07" db="EMBL/GenBank/DDBJ databases">
        <title>Sequencing the genomes of 1000 actinobacteria strains.</title>
        <authorList>
            <person name="Klenk H.-P."/>
        </authorList>
    </citation>
    <scope>NUCLEOTIDE SEQUENCE [LARGE SCALE GENOMIC DNA]</scope>
    <source>
        <strain evidence="2 3">DSM 44109</strain>
    </source>
</reference>
<keyword evidence="3" id="KW-1185">Reference proteome</keyword>
<organism evidence="2 3">
    <name type="scientific">Streptosporangium brasiliense</name>
    <dbReference type="NCBI Taxonomy" id="47480"/>
    <lineage>
        <taxon>Bacteria</taxon>
        <taxon>Bacillati</taxon>
        <taxon>Actinomycetota</taxon>
        <taxon>Actinomycetes</taxon>
        <taxon>Streptosporangiales</taxon>
        <taxon>Streptosporangiaceae</taxon>
        <taxon>Streptosporangium</taxon>
    </lineage>
</organism>
<evidence type="ECO:0000256" key="1">
    <source>
        <dbReference type="SAM" id="SignalP"/>
    </source>
</evidence>
<accession>A0ABT9RCN0</accession>
<sequence length="196" mass="21192">MRRSCRVFGVAVGLTLIAAALSPIAPVEAACLGAVKKCGRDALIAIDVRAKGTPRAHPGGQVTYVLDYSMTRTPSFAPYWGSYWVGGRFPRGARGPARAVLFDETGRRLAAFPCRGHSDGVWCDTGGRIPDRGRIVLTARLARGATAAAVAVARVGFDSFDGLTEQEFARHLNRQKSREKFCNYRFTRTVTTAVDS</sequence>
<feature type="chain" id="PRO_5045959677" evidence="1">
    <location>
        <begin position="30"/>
        <end position="196"/>
    </location>
</feature>
<dbReference type="EMBL" id="JAUSRB010000002">
    <property type="protein sequence ID" value="MDP9867014.1"/>
    <property type="molecule type" value="Genomic_DNA"/>
</dbReference>
<evidence type="ECO:0000313" key="2">
    <source>
        <dbReference type="EMBL" id="MDP9867014.1"/>
    </source>
</evidence>
<proteinExistence type="predicted"/>
<name>A0ABT9RCN0_9ACTN</name>
<gene>
    <name evidence="2" type="ORF">J2S55_006280</name>
</gene>
<feature type="signal peptide" evidence="1">
    <location>
        <begin position="1"/>
        <end position="29"/>
    </location>
</feature>
<dbReference type="Proteomes" id="UP001230426">
    <property type="component" value="Unassembled WGS sequence"/>
</dbReference>
<comment type="caution">
    <text evidence="2">The sequence shown here is derived from an EMBL/GenBank/DDBJ whole genome shotgun (WGS) entry which is preliminary data.</text>
</comment>
<dbReference type="RefSeq" id="WP_306868261.1">
    <property type="nucleotide sequence ID" value="NZ_JAUSRB010000002.1"/>
</dbReference>
<protein>
    <submittedName>
        <fullName evidence="2">Uncharacterized protein</fullName>
    </submittedName>
</protein>
<evidence type="ECO:0000313" key="3">
    <source>
        <dbReference type="Proteomes" id="UP001230426"/>
    </source>
</evidence>